<reference evidence="1" key="1">
    <citation type="submission" date="2022-10" db="EMBL/GenBank/DDBJ databases">
        <title>Luteolibacter sp. GHJ8, whole genome shotgun sequencing project.</title>
        <authorList>
            <person name="Zhao G."/>
            <person name="Shen L."/>
        </authorList>
    </citation>
    <scope>NUCLEOTIDE SEQUENCE</scope>
    <source>
        <strain evidence="1">GHJ8</strain>
    </source>
</reference>
<proteinExistence type="predicted"/>
<dbReference type="Proteomes" id="UP001165653">
    <property type="component" value="Unassembled WGS sequence"/>
</dbReference>
<keyword evidence="2" id="KW-1185">Reference proteome</keyword>
<dbReference type="EMBL" id="JAPDDR010000011">
    <property type="protein sequence ID" value="MCW1915973.1"/>
    <property type="molecule type" value="Genomic_DNA"/>
</dbReference>
<gene>
    <name evidence="1" type="ORF">OJ996_20465</name>
</gene>
<accession>A0ABT3G7Z3</accession>
<dbReference type="RefSeq" id="WP_264515537.1">
    <property type="nucleotide sequence ID" value="NZ_JAPDDR010000011.1"/>
</dbReference>
<evidence type="ECO:0000313" key="2">
    <source>
        <dbReference type="Proteomes" id="UP001165653"/>
    </source>
</evidence>
<name>A0ABT3G7Z3_9BACT</name>
<sequence>MTTTIQTAPDKGEVTGQTLAGIAAQTGLPESEIRNLAEKAGIAALEAHLEVYEEITIPLSLVVVSSGCLPVFLNERTVRYVRECAEICNVDPDEWVEGWIGQAQVDDGLCGRNDVNFGGITYDMVNEHHDVGSPRSKEEKEELYEKLRGVAFRYQQELKQEAAASVEGGAE</sequence>
<protein>
    <submittedName>
        <fullName evidence="1">Uncharacterized protein</fullName>
    </submittedName>
</protein>
<organism evidence="1 2">
    <name type="scientific">Luteolibacter rhizosphaerae</name>
    <dbReference type="NCBI Taxonomy" id="2989719"/>
    <lineage>
        <taxon>Bacteria</taxon>
        <taxon>Pseudomonadati</taxon>
        <taxon>Verrucomicrobiota</taxon>
        <taxon>Verrucomicrobiia</taxon>
        <taxon>Verrucomicrobiales</taxon>
        <taxon>Verrucomicrobiaceae</taxon>
        <taxon>Luteolibacter</taxon>
    </lineage>
</organism>
<comment type="caution">
    <text evidence="1">The sequence shown here is derived from an EMBL/GenBank/DDBJ whole genome shotgun (WGS) entry which is preliminary data.</text>
</comment>
<evidence type="ECO:0000313" key="1">
    <source>
        <dbReference type="EMBL" id="MCW1915973.1"/>
    </source>
</evidence>